<evidence type="ECO:0000256" key="1">
    <source>
        <dbReference type="SAM" id="SignalP"/>
    </source>
</evidence>
<feature type="chain" id="PRO_5038419817" evidence="1">
    <location>
        <begin position="24"/>
        <end position="271"/>
    </location>
</feature>
<proteinExistence type="predicted"/>
<dbReference type="RefSeq" id="WP_099518800.1">
    <property type="nucleotide sequence ID" value="NZ_CP016808.1"/>
</dbReference>
<protein>
    <submittedName>
        <fullName evidence="3">Transglutaminase</fullName>
    </submittedName>
</protein>
<feature type="domain" description="Transglutaminase-like" evidence="2">
    <location>
        <begin position="187"/>
        <end position="245"/>
    </location>
</feature>
<evidence type="ECO:0000259" key="2">
    <source>
        <dbReference type="SMART" id="SM00460"/>
    </source>
</evidence>
<dbReference type="EMBL" id="CP016808">
    <property type="protein sequence ID" value="ANY67615.1"/>
    <property type="molecule type" value="Genomic_DNA"/>
</dbReference>
<name>A0A1B2DIX0_9BACL</name>
<reference evidence="3" key="1">
    <citation type="submission" date="2016-08" db="EMBL/GenBank/DDBJ databases">
        <title>Complete Genome Seqeunce of Paenibacillus sp. BIHB 4019 from tea rhizoplane.</title>
        <authorList>
            <person name="Thakur R."/>
            <person name="Swarnkar M.K."/>
            <person name="Gulati A."/>
        </authorList>
    </citation>
    <scope>NUCLEOTIDE SEQUENCE [LARGE SCALE GENOMIC DNA]</scope>
    <source>
        <strain evidence="3">BIHB4019</strain>
    </source>
</reference>
<feature type="signal peptide" evidence="1">
    <location>
        <begin position="1"/>
        <end position="23"/>
    </location>
</feature>
<dbReference type="SMART" id="SM00460">
    <property type="entry name" value="TGc"/>
    <property type="match status" value="1"/>
</dbReference>
<dbReference type="SUPFAM" id="SSF54001">
    <property type="entry name" value="Cysteine proteinases"/>
    <property type="match status" value="1"/>
</dbReference>
<dbReference type="AlphaFoldDB" id="A0A1B2DIX0"/>
<accession>A0A1B2DIX0</accession>
<dbReference type="Gene3D" id="3.10.620.30">
    <property type="match status" value="1"/>
</dbReference>
<dbReference type="Pfam" id="PF01841">
    <property type="entry name" value="Transglut_core"/>
    <property type="match status" value="1"/>
</dbReference>
<sequence>MRKSLTVMILLALLLSVFPQATAQVAAAAGTSWLDESNVDKGSIGIRYEVKSGVDTRLVVAKDGKNYTYALRASQTEEWFALQLGNGDYTITLLENVSGTNKYRAVQTGKVTLNLSDSSLVYLNSIQNIDWSSNSKAVKKALELTKGAKTDTEKVTAVYNYIVANISYDHQLAAKVTNDYLPQIDRTFNSQKDICYGYAALMAGMLRSLDIPAKMVTGKASDVSNYHAWNEVYLDGKWITIDTTLDAGLKNSKKAGKMIKDSSRYTAAKVY</sequence>
<dbReference type="InterPro" id="IPR002931">
    <property type="entry name" value="Transglutaminase-like"/>
</dbReference>
<organism evidence="3">
    <name type="scientific">Paenibacillus sp. BIHB 4019</name>
    <dbReference type="NCBI Taxonomy" id="1870819"/>
    <lineage>
        <taxon>Bacteria</taxon>
        <taxon>Bacillati</taxon>
        <taxon>Bacillota</taxon>
        <taxon>Bacilli</taxon>
        <taxon>Bacillales</taxon>
        <taxon>Paenibacillaceae</taxon>
        <taxon>Paenibacillus</taxon>
    </lineage>
</organism>
<keyword evidence="1" id="KW-0732">Signal</keyword>
<evidence type="ECO:0000313" key="3">
    <source>
        <dbReference type="EMBL" id="ANY67615.1"/>
    </source>
</evidence>
<dbReference type="PANTHER" id="PTHR33490">
    <property type="entry name" value="BLR5614 PROTEIN-RELATED"/>
    <property type="match status" value="1"/>
</dbReference>
<gene>
    <name evidence="3" type="ORF">BBD42_14865</name>
</gene>
<dbReference type="InterPro" id="IPR038765">
    <property type="entry name" value="Papain-like_cys_pep_sf"/>
</dbReference>
<dbReference type="PANTHER" id="PTHR33490:SF3">
    <property type="entry name" value="CONSERVED INTEGRAL MEMBRANE PROTEIN"/>
    <property type="match status" value="1"/>
</dbReference>